<name>A0A9P5YRR5_9AGAR</name>
<reference evidence="1" key="1">
    <citation type="submission" date="2020-11" db="EMBL/GenBank/DDBJ databases">
        <authorList>
            <consortium name="DOE Joint Genome Institute"/>
            <person name="Ahrendt S."/>
            <person name="Riley R."/>
            <person name="Andreopoulos W."/>
            <person name="Labutti K."/>
            <person name="Pangilinan J."/>
            <person name="Ruiz-Duenas F.J."/>
            <person name="Barrasa J.M."/>
            <person name="Sanchez-Garcia M."/>
            <person name="Camarero S."/>
            <person name="Miyauchi S."/>
            <person name="Serrano A."/>
            <person name="Linde D."/>
            <person name="Babiker R."/>
            <person name="Drula E."/>
            <person name="Ayuso-Fernandez I."/>
            <person name="Pacheco R."/>
            <person name="Padilla G."/>
            <person name="Ferreira P."/>
            <person name="Barriuso J."/>
            <person name="Kellner H."/>
            <person name="Castanera R."/>
            <person name="Alfaro M."/>
            <person name="Ramirez L."/>
            <person name="Pisabarro A.G."/>
            <person name="Kuo A."/>
            <person name="Tritt A."/>
            <person name="Lipzen A."/>
            <person name="He G."/>
            <person name="Yan M."/>
            <person name="Ng V."/>
            <person name="Cullen D."/>
            <person name="Martin F."/>
            <person name="Rosso M.-N."/>
            <person name="Henrissat B."/>
            <person name="Hibbett D."/>
            <person name="Martinez A.T."/>
            <person name="Grigoriev I.V."/>
        </authorList>
    </citation>
    <scope>NUCLEOTIDE SEQUENCE</scope>
    <source>
        <strain evidence="1">CIRM-BRFM 674</strain>
    </source>
</reference>
<comment type="caution">
    <text evidence="1">The sequence shown here is derived from an EMBL/GenBank/DDBJ whole genome shotgun (WGS) entry which is preliminary data.</text>
</comment>
<dbReference type="AlphaFoldDB" id="A0A9P5YRR5"/>
<dbReference type="OrthoDB" id="2745718at2759"/>
<feature type="non-terminal residue" evidence="1">
    <location>
        <position position="1"/>
    </location>
</feature>
<gene>
    <name evidence="1" type="ORF">BDN70DRAFT_766933</name>
</gene>
<proteinExistence type="predicted"/>
<dbReference type="Proteomes" id="UP000807469">
    <property type="component" value="Unassembled WGS sequence"/>
</dbReference>
<accession>A0A9P5YRR5</accession>
<evidence type="ECO:0000313" key="2">
    <source>
        <dbReference type="Proteomes" id="UP000807469"/>
    </source>
</evidence>
<sequence>IQVVNDALAFFVHLPGRKPRLTIWNWKTSNRIYVSFFIPLVDTDFTLLSPSTYLMTSALRAGSIQLYTLVSPTHSSDAISSPPNASYGSAIHLVTLHFPPTTPRVDIAQVVVEASPTEARALPNRPCKQKDSDRLHLFSTQYDIYDMREGHTIRTVTFVHQGVFMTYMEKAQSQANEAGIAITDASFKPLEVPWTEWGPRNARVIETNWALDCGRYV</sequence>
<keyword evidence="2" id="KW-1185">Reference proteome</keyword>
<dbReference type="EMBL" id="MU155409">
    <property type="protein sequence ID" value="KAF9473893.1"/>
    <property type="molecule type" value="Genomic_DNA"/>
</dbReference>
<organism evidence="1 2">
    <name type="scientific">Pholiota conissans</name>
    <dbReference type="NCBI Taxonomy" id="109636"/>
    <lineage>
        <taxon>Eukaryota</taxon>
        <taxon>Fungi</taxon>
        <taxon>Dikarya</taxon>
        <taxon>Basidiomycota</taxon>
        <taxon>Agaricomycotina</taxon>
        <taxon>Agaricomycetes</taxon>
        <taxon>Agaricomycetidae</taxon>
        <taxon>Agaricales</taxon>
        <taxon>Agaricineae</taxon>
        <taxon>Strophariaceae</taxon>
        <taxon>Pholiota</taxon>
    </lineage>
</organism>
<evidence type="ECO:0000313" key="1">
    <source>
        <dbReference type="EMBL" id="KAF9473893.1"/>
    </source>
</evidence>
<protein>
    <submittedName>
        <fullName evidence="1">Uncharacterized protein</fullName>
    </submittedName>
</protein>
<feature type="non-terminal residue" evidence="1">
    <location>
        <position position="217"/>
    </location>
</feature>